<evidence type="ECO:0000313" key="6">
    <source>
        <dbReference type="EMBL" id="GJE26954.1"/>
    </source>
</evidence>
<dbReference type="RefSeq" id="WP_238310813.1">
    <property type="nucleotide sequence ID" value="NZ_BPQV01000004.1"/>
</dbReference>
<keyword evidence="2 5" id="KW-0812">Transmembrane</keyword>
<keyword evidence="1" id="KW-1003">Cell membrane</keyword>
<evidence type="ECO:0000256" key="4">
    <source>
        <dbReference type="ARBA" id="ARBA00023136"/>
    </source>
</evidence>
<dbReference type="EMBL" id="BPQV01000004">
    <property type="protein sequence ID" value="GJE26954.1"/>
    <property type="molecule type" value="Genomic_DNA"/>
</dbReference>
<protein>
    <recommendedName>
        <fullName evidence="8">DUF1656 domain-containing protein</fullName>
    </recommendedName>
</protein>
<feature type="transmembrane region" description="Helical" evidence="5">
    <location>
        <begin position="41"/>
        <end position="63"/>
    </location>
</feature>
<evidence type="ECO:0000256" key="3">
    <source>
        <dbReference type="ARBA" id="ARBA00022989"/>
    </source>
</evidence>
<evidence type="ECO:0008006" key="8">
    <source>
        <dbReference type="Google" id="ProtNLM"/>
    </source>
</evidence>
<dbReference type="Proteomes" id="UP001055156">
    <property type="component" value="Unassembled WGS sequence"/>
</dbReference>
<keyword evidence="7" id="KW-1185">Reference proteome</keyword>
<organism evidence="6 7">
    <name type="scientific">Methylobacterium organophilum</name>
    <dbReference type="NCBI Taxonomy" id="410"/>
    <lineage>
        <taxon>Bacteria</taxon>
        <taxon>Pseudomonadati</taxon>
        <taxon>Pseudomonadota</taxon>
        <taxon>Alphaproteobacteria</taxon>
        <taxon>Hyphomicrobiales</taxon>
        <taxon>Methylobacteriaceae</taxon>
        <taxon>Methylobacterium</taxon>
    </lineage>
</organism>
<proteinExistence type="predicted"/>
<reference evidence="6" key="1">
    <citation type="journal article" date="2021" name="Front. Microbiol.">
        <title>Comprehensive Comparative Genomics and Phenotyping of Methylobacterium Species.</title>
        <authorList>
            <person name="Alessa O."/>
            <person name="Ogura Y."/>
            <person name="Fujitani Y."/>
            <person name="Takami H."/>
            <person name="Hayashi T."/>
            <person name="Sahin N."/>
            <person name="Tani A."/>
        </authorList>
    </citation>
    <scope>NUCLEOTIDE SEQUENCE</scope>
    <source>
        <strain evidence="6">NBRC 15689</strain>
    </source>
</reference>
<keyword evidence="4 5" id="KW-0472">Membrane</keyword>
<keyword evidence="3 5" id="KW-1133">Transmembrane helix</keyword>
<evidence type="ECO:0000313" key="7">
    <source>
        <dbReference type="Proteomes" id="UP001055156"/>
    </source>
</evidence>
<evidence type="ECO:0000256" key="5">
    <source>
        <dbReference type="SAM" id="Phobius"/>
    </source>
</evidence>
<reference evidence="6" key="2">
    <citation type="submission" date="2021-08" db="EMBL/GenBank/DDBJ databases">
        <authorList>
            <person name="Tani A."/>
            <person name="Ola A."/>
            <person name="Ogura Y."/>
            <person name="Katsura K."/>
            <person name="Hayashi T."/>
        </authorList>
    </citation>
    <scope>NUCLEOTIDE SEQUENCE</scope>
    <source>
        <strain evidence="6">NBRC 15689</strain>
    </source>
</reference>
<accession>A0ABQ4T7K3</accession>
<sequence length="64" mass="7015">MRQELEIGGILVSPFVADALGAFALLILLRALFRRIRFSRYVANAPLAEAGLYVCLLALLIVLV</sequence>
<evidence type="ECO:0000256" key="2">
    <source>
        <dbReference type="ARBA" id="ARBA00022692"/>
    </source>
</evidence>
<name>A0ABQ4T7K3_METOR</name>
<comment type="caution">
    <text evidence="6">The sequence shown here is derived from an EMBL/GenBank/DDBJ whole genome shotgun (WGS) entry which is preliminary data.</text>
</comment>
<dbReference type="InterPro" id="IPR012451">
    <property type="entry name" value="DUF1656"/>
</dbReference>
<dbReference type="Pfam" id="PF07869">
    <property type="entry name" value="DUF1656"/>
    <property type="match status" value="1"/>
</dbReference>
<feature type="transmembrane region" description="Helical" evidence="5">
    <location>
        <begin position="6"/>
        <end position="29"/>
    </location>
</feature>
<evidence type="ECO:0000256" key="1">
    <source>
        <dbReference type="ARBA" id="ARBA00022475"/>
    </source>
</evidence>
<gene>
    <name evidence="6" type="ORF">LKMONMHP_1808</name>
</gene>